<evidence type="ECO:0000313" key="1">
    <source>
        <dbReference type="EMBL" id="GFE94526.1"/>
    </source>
</evidence>
<gene>
    <name evidence="1" type="ORF">DmAi_25850</name>
</gene>
<reference evidence="1 2" key="1">
    <citation type="journal article" date="2020" name="Cell Rep.">
        <title>Local necrotic cells trigger systemic immune activation via gut microbiome dysbiosis in Drosophila.</title>
        <authorList>
            <person name="Kosakamoto H."/>
            <person name="Yamauchi T."/>
            <person name="Akuzawa-Tokita Y."/>
            <person name="Nishimura K."/>
            <person name="Soga T."/>
            <person name="Murakami T."/>
            <person name="Mori H."/>
            <person name="Yamamoto K."/>
            <person name="Miyazaki R."/>
            <person name="Koto A."/>
            <person name="Miura M."/>
            <person name="Obata F."/>
        </authorList>
    </citation>
    <scope>NUCLEOTIDE SEQUENCE [LARGE SCALE GENOMIC DNA]</scope>
    <source>
        <strain evidence="1 2">Ai</strain>
    </source>
</reference>
<dbReference type="AlphaFoldDB" id="A0A6V8ID90"/>
<protein>
    <submittedName>
        <fullName evidence="1">Uncharacterized protein</fullName>
    </submittedName>
</protein>
<keyword evidence="2" id="KW-1185">Reference proteome</keyword>
<comment type="caution">
    <text evidence="1">The sequence shown here is derived from an EMBL/GenBank/DDBJ whole genome shotgun (WGS) entry which is preliminary data.</text>
</comment>
<proteinExistence type="predicted"/>
<dbReference type="RefSeq" id="WP_086655852.1">
    <property type="nucleotide sequence ID" value="NZ_BLJP01000013.1"/>
</dbReference>
<dbReference type="EMBL" id="BLJP01000013">
    <property type="protein sequence ID" value="GFE94526.1"/>
    <property type="molecule type" value="Genomic_DNA"/>
</dbReference>
<dbReference type="Proteomes" id="UP000548726">
    <property type="component" value="Unassembled WGS sequence"/>
</dbReference>
<sequence>MPHSVQGVQNGVCSGLHLKPVPSWVCSSNVTLALRLPAPLRHLADKPYSVFRGVPVVALRGQP</sequence>
<name>A0A6V8ID90_9PROT</name>
<accession>A0A6V8ID90</accession>
<evidence type="ECO:0000313" key="2">
    <source>
        <dbReference type="Proteomes" id="UP000548726"/>
    </source>
</evidence>
<organism evidence="1 2">
    <name type="scientific">Acetobacter persici</name>
    <dbReference type="NCBI Taxonomy" id="1076596"/>
    <lineage>
        <taxon>Bacteria</taxon>
        <taxon>Pseudomonadati</taxon>
        <taxon>Pseudomonadota</taxon>
        <taxon>Alphaproteobacteria</taxon>
        <taxon>Acetobacterales</taxon>
        <taxon>Acetobacteraceae</taxon>
        <taxon>Acetobacter</taxon>
    </lineage>
</organism>